<dbReference type="InterPro" id="IPR019108">
    <property type="entry name" value="Caa3_assmbl_CtaG-rel"/>
</dbReference>
<evidence type="ECO:0000256" key="4">
    <source>
        <dbReference type="ARBA" id="ARBA00022989"/>
    </source>
</evidence>
<comment type="subcellular location">
    <subcellularLocation>
        <location evidence="1">Cell membrane</location>
        <topology evidence="1">Multi-pass membrane protein</topology>
    </subcellularLocation>
</comment>
<keyword evidence="4 7" id="KW-1133">Transmembrane helix</keyword>
<feature type="transmembrane region" description="Helical" evidence="7">
    <location>
        <begin position="194"/>
        <end position="220"/>
    </location>
</feature>
<dbReference type="Proteomes" id="UP000186218">
    <property type="component" value="Unassembled WGS sequence"/>
</dbReference>
<evidence type="ECO:0000256" key="7">
    <source>
        <dbReference type="SAM" id="Phobius"/>
    </source>
</evidence>
<dbReference type="AlphaFoldDB" id="A0A1N7G7Y6"/>
<protein>
    <submittedName>
        <fullName evidence="8">Cytochrome c oxidase assembly factor CtaG</fullName>
    </submittedName>
</protein>
<proteinExistence type="predicted"/>
<evidence type="ECO:0000313" key="8">
    <source>
        <dbReference type="EMBL" id="SIS08707.1"/>
    </source>
</evidence>
<dbReference type="Pfam" id="PF09678">
    <property type="entry name" value="Caa3_CtaG"/>
    <property type="match status" value="1"/>
</dbReference>
<evidence type="ECO:0000256" key="5">
    <source>
        <dbReference type="ARBA" id="ARBA00023136"/>
    </source>
</evidence>
<dbReference type="EMBL" id="FTNT01000007">
    <property type="protein sequence ID" value="SIS08707.1"/>
    <property type="molecule type" value="Genomic_DNA"/>
</dbReference>
<feature type="transmembrane region" description="Helical" evidence="7">
    <location>
        <begin position="19"/>
        <end position="39"/>
    </location>
</feature>
<evidence type="ECO:0000256" key="6">
    <source>
        <dbReference type="SAM" id="MobiDB-lite"/>
    </source>
</evidence>
<evidence type="ECO:0000256" key="3">
    <source>
        <dbReference type="ARBA" id="ARBA00022692"/>
    </source>
</evidence>
<accession>A0A1N7G7Y6</accession>
<dbReference type="STRING" id="1344003.SAMN05445060_2584"/>
<keyword evidence="9" id="KW-1185">Reference proteome</keyword>
<evidence type="ECO:0000256" key="2">
    <source>
        <dbReference type="ARBA" id="ARBA00022475"/>
    </source>
</evidence>
<organism evidence="8 9">
    <name type="scientific">Williamsia sterculiae</name>
    <dbReference type="NCBI Taxonomy" id="1344003"/>
    <lineage>
        <taxon>Bacteria</taxon>
        <taxon>Bacillati</taxon>
        <taxon>Actinomycetota</taxon>
        <taxon>Actinomycetes</taxon>
        <taxon>Mycobacteriales</taxon>
        <taxon>Nocardiaceae</taxon>
        <taxon>Williamsia</taxon>
    </lineage>
</organism>
<name>A0A1N7G7Y6_9NOCA</name>
<feature type="transmembrane region" description="Helical" evidence="7">
    <location>
        <begin position="51"/>
        <end position="72"/>
    </location>
</feature>
<feature type="transmembrane region" description="Helical" evidence="7">
    <location>
        <begin position="240"/>
        <end position="261"/>
    </location>
</feature>
<dbReference type="GO" id="GO:0005886">
    <property type="term" value="C:plasma membrane"/>
    <property type="evidence" value="ECO:0007669"/>
    <property type="project" value="UniProtKB-SubCell"/>
</dbReference>
<feature type="transmembrane region" description="Helical" evidence="7">
    <location>
        <begin position="127"/>
        <end position="150"/>
    </location>
</feature>
<evidence type="ECO:0000256" key="1">
    <source>
        <dbReference type="ARBA" id="ARBA00004651"/>
    </source>
</evidence>
<feature type="transmembrane region" description="Helical" evidence="7">
    <location>
        <begin position="84"/>
        <end position="106"/>
    </location>
</feature>
<gene>
    <name evidence="8" type="ORF">SAMN05445060_2584</name>
</gene>
<sequence>MNVIVALPPLTAATAVTSWRLDVTTTVLAVVIVVGYWWGRRRSTVPVGRGVVFSVVGVGIWLLTADSALGVYDDELFWVRAAQIVLLLMVVPFGLALGMPLTVVLGSLPAAAGTRFEAALHGHMARFLTHPATMSAALLVLPWLIYLTGWYRALLTHGPVDVLTRLLIVLVGWCYFTSRLHLDPVPRHFSPGLSLIITVVEAIGDGLLGIVLWQGTLVALDHYLALDRMWGPSPRTDQTIGAGVLWVFGDVVGLPFLLTLLRRFTLDDRARAQRVDEQLASAPTSTVDGGEPQGGLWWEQDPQLRDRFRR</sequence>
<keyword evidence="3 7" id="KW-0812">Transmembrane</keyword>
<evidence type="ECO:0000313" key="9">
    <source>
        <dbReference type="Proteomes" id="UP000186218"/>
    </source>
</evidence>
<feature type="transmembrane region" description="Helical" evidence="7">
    <location>
        <begin position="162"/>
        <end position="182"/>
    </location>
</feature>
<feature type="region of interest" description="Disordered" evidence="6">
    <location>
        <begin position="277"/>
        <end position="298"/>
    </location>
</feature>
<keyword evidence="2" id="KW-1003">Cell membrane</keyword>
<reference evidence="8 9" key="1">
    <citation type="submission" date="2017-01" db="EMBL/GenBank/DDBJ databases">
        <authorList>
            <person name="Mah S.A."/>
            <person name="Swanson W.J."/>
            <person name="Moy G.W."/>
            <person name="Vacquier V.D."/>
        </authorList>
    </citation>
    <scope>NUCLEOTIDE SEQUENCE [LARGE SCALE GENOMIC DNA]</scope>
    <source>
        <strain evidence="8 9">CPCC 203464</strain>
    </source>
</reference>
<keyword evidence="5 7" id="KW-0472">Membrane</keyword>